<dbReference type="CDD" id="cd13539">
    <property type="entry name" value="PBP2_AvModA"/>
    <property type="match status" value="1"/>
</dbReference>
<keyword evidence="4" id="KW-0500">Molybdenum</keyword>
<name>A0A969TTD8_9BACI</name>
<dbReference type="NCBIfam" id="TIGR01256">
    <property type="entry name" value="modA"/>
    <property type="match status" value="1"/>
</dbReference>
<dbReference type="PIRSF" id="PIRSF004846">
    <property type="entry name" value="ModA"/>
    <property type="match status" value="1"/>
</dbReference>
<dbReference type="PANTHER" id="PTHR30632:SF14">
    <property type="entry name" value="TUNGSTATE_MOLYBDATE_CHROMATE-BINDING PROTEIN MODA"/>
    <property type="match status" value="1"/>
</dbReference>
<evidence type="ECO:0000256" key="3">
    <source>
        <dbReference type="ARBA" id="ARBA00022729"/>
    </source>
</evidence>
<feature type="binding site" evidence="4">
    <location>
        <position position="162"/>
    </location>
    <ligand>
        <name>molybdate</name>
        <dbReference type="ChEBI" id="CHEBI:36264"/>
    </ligand>
</feature>
<accession>A0A969TTD8</accession>
<comment type="caution">
    <text evidence="5">The sequence shown here is derived from an EMBL/GenBank/DDBJ whole genome shotgun (WGS) entry which is preliminary data.</text>
</comment>
<reference evidence="5 6" key="1">
    <citation type="submission" date="2020-03" db="EMBL/GenBank/DDBJ databases">
        <title>Assessment of the enzymatic potential of alkaline-tolerant lipase obtained from Bacillus luteus H11 (technogenic soil) for the bioremediation of saline soils contaminated with petroleum substances.</title>
        <authorList>
            <person name="Kalwasinska A."/>
        </authorList>
    </citation>
    <scope>NUCLEOTIDE SEQUENCE [LARGE SCALE GENOMIC DNA]</scope>
    <source>
        <strain evidence="5 6">H11</strain>
    </source>
</reference>
<gene>
    <name evidence="5" type="primary">modA</name>
    <name evidence="5" type="ORF">HCN83_08130</name>
</gene>
<evidence type="ECO:0000256" key="2">
    <source>
        <dbReference type="ARBA" id="ARBA00022723"/>
    </source>
</evidence>
<dbReference type="Pfam" id="PF13531">
    <property type="entry name" value="SBP_bac_11"/>
    <property type="match status" value="1"/>
</dbReference>
<evidence type="ECO:0000313" key="6">
    <source>
        <dbReference type="Proteomes" id="UP000752012"/>
    </source>
</evidence>
<feature type="binding site" evidence="4">
    <location>
        <position position="57"/>
    </location>
    <ligand>
        <name>molybdate</name>
        <dbReference type="ChEBI" id="CHEBI:36264"/>
    </ligand>
</feature>
<dbReference type="InterPro" id="IPR005950">
    <property type="entry name" value="ModA"/>
</dbReference>
<dbReference type="InterPro" id="IPR044084">
    <property type="entry name" value="AvModA-like_subst-bd"/>
</dbReference>
<dbReference type="PROSITE" id="PS51257">
    <property type="entry name" value="PROKAR_LIPOPROTEIN"/>
    <property type="match status" value="1"/>
</dbReference>
<organism evidence="5 6">
    <name type="scientific">Alkalicoccus luteus</name>
    <dbReference type="NCBI Taxonomy" id="1237094"/>
    <lineage>
        <taxon>Bacteria</taxon>
        <taxon>Bacillati</taxon>
        <taxon>Bacillota</taxon>
        <taxon>Bacilli</taxon>
        <taxon>Bacillales</taxon>
        <taxon>Bacillaceae</taxon>
        <taxon>Alkalicoccus</taxon>
    </lineage>
</organism>
<evidence type="ECO:0000313" key="5">
    <source>
        <dbReference type="EMBL" id="NJP37553.1"/>
    </source>
</evidence>
<proteinExistence type="inferred from homology"/>
<protein>
    <submittedName>
        <fullName evidence="5">Molybdate ABC transporter substrate-binding protein</fullName>
    </submittedName>
</protein>
<dbReference type="PANTHER" id="PTHR30632">
    <property type="entry name" value="MOLYBDATE-BINDING PERIPLASMIC PROTEIN"/>
    <property type="match status" value="1"/>
</dbReference>
<keyword evidence="3" id="KW-0732">Signal</keyword>
<dbReference type="InterPro" id="IPR050682">
    <property type="entry name" value="ModA/WtpA"/>
</dbReference>
<comment type="similarity">
    <text evidence="1">Belongs to the bacterial solute-binding protein ModA family.</text>
</comment>
<dbReference type="AlphaFoldDB" id="A0A969TTD8"/>
<evidence type="ECO:0000256" key="4">
    <source>
        <dbReference type="PIRSR" id="PIRSR004846-1"/>
    </source>
</evidence>
<dbReference type="EMBL" id="JAATHJ010000009">
    <property type="protein sequence ID" value="NJP37553.1"/>
    <property type="molecule type" value="Genomic_DNA"/>
</dbReference>
<keyword evidence="2 4" id="KW-0479">Metal-binding</keyword>
<dbReference type="GO" id="GO:0030973">
    <property type="term" value="F:molybdate ion binding"/>
    <property type="evidence" value="ECO:0007669"/>
    <property type="project" value="InterPro"/>
</dbReference>
<sequence>MKRMFLWGVIPLLAACGEAQEEIHVAAASGLYHVLSDAGAVYESETGVAVTFSFGATGQLTQQIEQGADFELFLAGDESYIERLEEGGYVTNRTRIAEGIVTLLSADGSGPFESLDDLTEDKLRIAMPNPEHAPYGRAAYEVLQTESVWEVLSESMIYANDVRTSLQYVESGEVDAGFAALSLMQESELFYVELDTELHEPIVQTAAIPVQSQKQEEAEQFLDYLRSDEVQDVFAEYGFLAGERES</sequence>
<evidence type="ECO:0000256" key="1">
    <source>
        <dbReference type="ARBA" id="ARBA00009175"/>
    </source>
</evidence>
<dbReference type="GO" id="GO:0046872">
    <property type="term" value="F:metal ion binding"/>
    <property type="evidence" value="ECO:0007669"/>
    <property type="project" value="UniProtKB-KW"/>
</dbReference>
<dbReference type="Gene3D" id="3.40.190.10">
    <property type="entry name" value="Periplasmic binding protein-like II"/>
    <property type="match status" value="2"/>
</dbReference>
<dbReference type="Proteomes" id="UP000752012">
    <property type="component" value="Unassembled WGS sequence"/>
</dbReference>
<dbReference type="RefSeq" id="WP_168006202.1">
    <property type="nucleotide sequence ID" value="NZ_JAATHJ010000009.1"/>
</dbReference>
<dbReference type="GO" id="GO:0015689">
    <property type="term" value="P:molybdate ion transport"/>
    <property type="evidence" value="ECO:0007669"/>
    <property type="project" value="InterPro"/>
</dbReference>
<dbReference type="SUPFAM" id="SSF53850">
    <property type="entry name" value="Periplasmic binding protein-like II"/>
    <property type="match status" value="1"/>
</dbReference>
<keyword evidence="6" id="KW-1185">Reference proteome</keyword>